<evidence type="ECO:0000256" key="2">
    <source>
        <dbReference type="ARBA" id="ARBA00022692"/>
    </source>
</evidence>
<dbReference type="OrthoDB" id="17861at2157"/>
<dbReference type="InterPro" id="IPR037185">
    <property type="entry name" value="EmrE-like"/>
</dbReference>
<evidence type="ECO:0000256" key="5">
    <source>
        <dbReference type="SAM" id="Phobius"/>
    </source>
</evidence>
<dbReference type="EMBL" id="CP039139">
    <property type="protein sequence ID" value="QCQ74425.1"/>
    <property type="molecule type" value="Genomic_DNA"/>
</dbReference>
<evidence type="ECO:0000313" key="7">
    <source>
        <dbReference type="EMBL" id="AFK17867.1"/>
    </source>
</evidence>
<feature type="transmembrane region" description="Helical" evidence="5">
    <location>
        <begin position="217"/>
        <end position="238"/>
    </location>
</feature>
<proteinExistence type="predicted"/>
<dbReference type="InterPro" id="IPR050638">
    <property type="entry name" value="AA-Vitamin_Transporters"/>
</dbReference>
<reference evidence="7" key="1">
    <citation type="journal article" date="2012" name="Appl. Environ. Microbiol.">
        <title>Identification of the haloarchaeal phasin (PhaP) that functions in polyhydroxyalkanoate accumulation and granule formation in Haloferax mediterranei.</title>
        <authorList>
            <person name="Cai S."/>
            <person name="Cai L."/>
            <person name="Liu H."/>
            <person name="Liu X."/>
            <person name="Han J."/>
            <person name="Zhou J."/>
            <person name="Xiang H."/>
        </authorList>
    </citation>
    <scope>NUCLEOTIDE SEQUENCE</scope>
    <source>
        <strain evidence="7">CGMCC 1.2087</strain>
    </source>
</reference>
<feature type="domain" description="EamA" evidence="6">
    <location>
        <begin position="9"/>
        <end position="139"/>
    </location>
</feature>
<dbReference type="KEGG" id="hme:HFX_0125"/>
<feature type="transmembrane region" description="Helical" evidence="5">
    <location>
        <begin position="152"/>
        <end position="172"/>
    </location>
</feature>
<feature type="transmembrane region" description="Helical" evidence="5">
    <location>
        <begin position="273"/>
        <end position="289"/>
    </location>
</feature>
<name>I3R0V7_HALMT</name>
<feature type="transmembrane region" description="Helical" evidence="5">
    <location>
        <begin position="66"/>
        <end position="84"/>
    </location>
</feature>
<feature type="transmembrane region" description="Helical" evidence="5">
    <location>
        <begin position="90"/>
        <end position="111"/>
    </location>
</feature>
<evidence type="ECO:0000313" key="10">
    <source>
        <dbReference type="EMBL" id="QCQ74425.1"/>
    </source>
</evidence>
<evidence type="ECO:0000313" key="13">
    <source>
        <dbReference type="Proteomes" id="UP000027075"/>
    </source>
</evidence>
<evidence type="ECO:0000313" key="8">
    <source>
        <dbReference type="EMBL" id="AHZ22711.1"/>
    </source>
</evidence>
<comment type="subcellular location">
    <subcellularLocation>
        <location evidence="1">Membrane</location>
        <topology evidence="1">Multi-pass membrane protein</topology>
    </subcellularLocation>
</comment>
<reference evidence="8 13" key="4">
    <citation type="submission" date="2014-04" db="EMBL/GenBank/DDBJ databases">
        <title>Transcriptional profiles of Haloferax mediterranei on the basis of nitrogen availability.</title>
        <authorList>
            <person name="Bautista V."/>
        </authorList>
    </citation>
    <scope>NUCLEOTIDE SEQUENCE [LARGE SCALE GENOMIC DNA]</scope>
    <source>
        <strain evidence="8">ATCC 33500</strain>
        <strain evidence="13">ATCC 33500 / DSM 1411 / JCM 8866 / NBRC 14739 / NCIMB 2177 / R-4</strain>
    </source>
</reference>
<keyword evidence="3 5" id="KW-1133">Transmembrane helix</keyword>
<dbReference type="GO" id="GO:0016020">
    <property type="term" value="C:membrane"/>
    <property type="evidence" value="ECO:0007669"/>
    <property type="project" value="UniProtKB-SubCell"/>
</dbReference>
<dbReference type="InterPro" id="IPR000620">
    <property type="entry name" value="EamA_dom"/>
</dbReference>
<feature type="transmembrane region" description="Helical" evidence="5">
    <location>
        <begin position="250"/>
        <end position="267"/>
    </location>
</feature>
<dbReference type="Proteomes" id="UP000011603">
    <property type="component" value="Unassembled WGS sequence"/>
</dbReference>
<dbReference type="Proteomes" id="UP000006469">
    <property type="component" value="Chromosome"/>
</dbReference>
<dbReference type="Proteomes" id="UP000027075">
    <property type="component" value="Chromosome"/>
</dbReference>
<dbReference type="SUPFAM" id="SSF103481">
    <property type="entry name" value="Multidrug resistance efflux transporter EmrE"/>
    <property type="match status" value="2"/>
</dbReference>
<dbReference type="Pfam" id="PF00892">
    <property type="entry name" value="EamA"/>
    <property type="match status" value="2"/>
</dbReference>
<keyword evidence="2 5" id="KW-0812">Transmembrane</keyword>
<dbReference type="EMBL" id="AOLO01000007">
    <property type="protein sequence ID" value="EMA02860.1"/>
    <property type="molecule type" value="Genomic_DNA"/>
</dbReference>
<dbReference type="Proteomes" id="UP000299011">
    <property type="component" value="Chromosome"/>
</dbReference>
<dbReference type="STRING" id="523841.HFX_0125"/>
<dbReference type="eggNOG" id="arCOG00271">
    <property type="taxonomic scope" value="Archaea"/>
</dbReference>
<evidence type="ECO:0000313" key="14">
    <source>
        <dbReference type="Proteomes" id="UP000299011"/>
    </source>
</evidence>
<keyword evidence="4 5" id="KW-0472">Membrane</keyword>
<dbReference type="HOGENOM" id="CLU_033863_5_1_2"/>
<feature type="transmembrane region" description="Helical" evidence="5">
    <location>
        <begin position="33"/>
        <end position="54"/>
    </location>
</feature>
<organism evidence="7 11">
    <name type="scientific">Haloferax mediterranei (strain ATCC 33500 / DSM 1411 / JCM 8866 / NBRC 14739 / NCIMB 2177 / R-4)</name>
    <name type="common">Halobacterium mediterranei</name>
    <dbReference type="NCBI Taxonomy" id="523841"/>
    <lineage>
        <taxon>Archaea</taxon>
        <taxon>Methanobacteriati</taxon>
        <taxon>Methanobacteriota</taxon>
        <taxon>Stenosarchaea group</taxon>
        <taxon>Halobacteria</taxon>
        <taxon>Halobacteriales</taxon>
        <taxon>Haloferacaceae</taxon>
        <taxon>Haloferax</taxon>
    </lineage>
</organism>
<feature type="domain" description="EamA" evidence="6">
    <location>
        <begin position="153"/>
        <end position="289"/>
    </location>
</feature>
<dbReference type="PANTHER" id="PTHR32322">
    <property type="entry name" value="INNER MEMBRANE TRANSPORTER"/>
    <property type="match status" value="1"/>
</dbReference>
<feature type="transmembrane region" description="Helical" evidence="5">
    <location>
        <begin position="184"/>
        <end position="205"/>
    </location>
</feature>
<dbReference type="EMBL" id="CP001868">
    <property type="protein sequence ID" value="AFK17867.1"/>
    <property type="molecule type" value="Genomic_DNA"/>
</dbReference>
<reference evidence="7" key="5">
    <citation type="submission" date="2014-05" db="EMBL/GenBank/DDBJ databases">
        <authorList>
            <person name="Wang L."/>
            <person name="Yang H."/>
            <person name="Xiang H."/>
        </authorList>
    </citation>
    <scope>NUCLEOTIDE SEQUENCE</scope>
    <source>
        <strain evidence="7">CGMCC 1.2087</strain>
    </source>
</reference>
<accession>I3R0V7</accession>
<evidence type="ECO:0000256" key="1">
    <source>
        <dbReference type="ARBA" id="ARBA00004141"/>
    </source>
</evidence>
<dbReference type="RefSeq" id="WP_004058570.1">
    <property type="nucleotide sequence ID" value="NC_017941.2"/>
</dbReference>
<dbReference type="PaxDb" id="523841-HFX_0125"/>
<reference evidence="9 12" key="3">
    <citation type="journal article" date="2014" name="PLoS Genet.">
        <title>Phylogenetically driven sequencing of extremely halophilic archaea reveals strategies for static and dynamic osmo-response.</title>
        <authorList>
            <person name="Becker E.A."/>
            <person name="Seitzer P.M."/>
            <person name="Tritt A."/>
            <person name="Larsen D."/>
            <person name="Krusor M."/>
            <person name="Yao A.I."/>
            <person name="Wu D."/>
            <person name="Madern D."/>
            <person name="Eisen J.A."/>
            <person name="Darling A.E."/>
            <person name="Facciotti M.T."/>
        </authorList>
    </citation>
    <scope>NUCLEOTIDE SEQUENCE [LARGE SCALE GENOMIC DNA]</scope>
    <source>
        <strain evidence="9">ATCC 33500</strain>
        <strain evidence="12">ATCC 33500 / DSM 1411 / JCM 8866 / NBRC 14739 / NCIMB 2177 / R-4</strain>
    </source>
</reference>
<reference evidence="7 11" key="2">
    <citation type="journal article" date="2012" name="J. Bacteriol.">
        <title>Complete genome sequence of the metabolically versatile halophilic archaeon Haloferax mediterranei, a poly(3-hydroxybutyrate-co-3-hydroxyvalerate) producer.</title>
        <authorList>
            <person name="Han J."/>
            <person name="Zhang F."/>
            <person name="Hou J."/>
            <person name="Liu X."/>
            <person name="Li M."/>
            <person name="Liu H."/>
            <person name="Cai L."/>
            <person name="Zhang B."/>
            <person name="Chen Y."/>
            <person name="Zhou J."/>
            <person name="Hu S."/>
            <person name="Xiang H."/>
        </authorList>
    </citation>
    <scope>NUCLEOTIDE SEQUENCE [LARGE SCALE GENOMIC DNA]</scope>
    <source>
        <strain evidence="11">ATCC 33500 / DSM 1411 / JCM 8866 / NBRC 14739 / NCIMB 2177 / R-4</strain>
        <strain evidence="7">CGMCC 1.2087</strain>
    </source>
</reference>
<dbReference type="EMBL" id="CP007551">
    <property type="protein sequence ID" value="AHZ22711.1"/>
    <property type="molecule type" value="Genomic_DNA"/>
</dbReference>
<evidence type="ECO:0000256" key="4">
    <source>
        <dbReference type="ARBA" id="ARBA00023136"/>
    </source>
</evidence>
<dbReference type="PATRIC" id="fig|523841.21.peg.1986"/>
<evidence type="ECO:0000256" key="3">
    <source>
        <dbReference type="ARBA" id="ARBA00022989"/>
    </source>
</evidence>
<evidence type="ECO:0000313" key="12">
    <source>
        <dbReference type="Proteomes" id="UP000011603"/>
    </source>
</evidence>
<evidence type="ECO:0000259" key="6">
    <source>
        <dbReference type="Pfam" id="PF00892"/>
    </source>
</evidence>
<dbReference type="PANTHER" id="PTHR32322:SF2">
    <property type="entry name" value="EAMA DOMAIN-CONTAINING PROTEIN"/>
    <property type="match status" value="1"/>
</dbReference>
<dbReference type="AlphaFoldDB" id="I3R0V7"/>
<keyword evidence="12" id="KW-1185">Reference proteome</keyword>
<dbReference type="GeneID" id="40155493"/>
<evidence type="ECO:0000313" key="9">
    <source>
        <dbReference type="EMBL" id="EMA02860.1"/>
    </source>
</evidence>
<gene>
    <name evidence="7" type="primary">rhaT</name>
    <name evidence="7" type="ordered locus">HFX_0125</name>
    <name evidence="8" type="ORF">BM92_08650</name>
    <name evidence="9" type="ORF">C439_09765</name>
    <name evidence="10" type="ORF">E6P09_03710</name>
</gene>
<feature type="transmembrane region" description="Helical" evidence="5">
    <location>
        <begin position="123"/>
        <end position="140"/>
    </location>
</feature>
<sequence>MSRARTLVVFVALSAVWGSAFLATDIALESVPPAFLGAVRFDIAALLLFALTVARGDRFVPTERSEWRPILAGGVFSIGAHHALLFSGQVYIPGSVASVLLGIIPLATPTLTRLTATRERLSPIKTAGLVLGFLGLVVIANPDPENLLSSNLVGAVLVFSSAIAFALGAVLTHDSETDMSLLAVQSWMMLIGAVTLHVTSIALPWESAAGAVWTPQALVATGYLAVVAGAGGFLLYFWLLDRIGPIEVSILEYVIPIFAALAEWVIIERAPTKTTVVGFVLIFVGFLLFKRDAIRSELRRAMARQQRKPTDD</sequence>
<protein>
    <submittedName>
        <fullName evidence="10">DMT family transporter</fullName>
    </submittedName>
    <submittedName>
        <fullName evidence="7">DMT(Drug/metabolite transporter) superfamily permease</fullName>
    </submittedName>
</protein>
<evidence type="ECO:0000313" key="11">
    <source>
        <dbReference type="Proteomes" id="UP000006469"/>
    </source>
</evidence>
<reference evidence="10 14" key="6">
    <citation type="submission" date="2019-04" db="EMBL/GenBank/DDBJ databases">
        <title>Methylomes of two halophilic Archaea, Haloarcula marismortui and Haloferax mediterranei.</title>
        <authorList>
            <person name="DasSarma S."/>
            <person name="DasSarma P."/>
            <person name="DasSarma S."/>
            <person name="Fomenkov A."/>
            <person name="Vincze T."/>
            <person name="Anton B.P."/>
            <person name="Roberts R.J."/>
        </authorList>
    </citation>
    <scope>NUCLEOTIDE SEQUENCE [LARGE SCALE GENOMIC DNA]</scope>
    <source>
        <strain evidence="10">ATCC 33500</strain>
        <strain evidence="14">ATCC 33500 / DSM 1411 / JCM 8866 / NBRC 14739 / NCIMB 2177 / R-4</strain>
    </source>
</reference>